<gene>
    <name evidence="7" type="ORF">L798_13672</name>
</gene>
<accession>A0A067QSG5</accession>
<evidence type="ECO:0000313" key="7">
    <source>
        <dbReference type="EMBL" id="KDR11726.1"/>
    </source>
</evidence>
<evidence type="ECO:0000256" key="4">
    <source>
        <dbReference type="ARBA" id="ARBA00023054"/>
    </source>
</evidence>
<dbReference type="PANTHER" id="PTHR12911:SF8">
    <property type="entry name" value="KLAROID PROTEIN-RELATED"/>
    <property type="match status" value="1"/>
</dbReference>
<dbReference type="PANTHER" id="PTHR12911">
    <property type="entry name" value="SAD1/UNC-84-LIKE PROTEIN-RELATED"/>
    <property type="match status" value="1"/>
</dbReference>
<dbReference type="InterPro" id="IPR012919">
    <property type="entry name" value="SUN_dom"/>
</dbReference>
<dbReference type="Proteomes" id="UP000027135">
    <property type="component" value="Unassembled WGS sequence"/>
</dbReference>
<dbReference type="PROSITE" id="PS51469">
    <property type="entry name" value="SUN"/>
    <property type="match status" value="1"/>
</dbReference>
<dbReference type="InterPro" id="IPR045119">
    <property type="entry name" value="SUN1-5"/>
</dbReference>
<dbReference type="Gene3D" id="2.60.120.260">
    <property type="entry name" value="Galactose-binding domain-like"/>
    <property type="match status" value="1"/>
</dbReference>
<dbReference type="Pfam" id="PF07738">
    <property type="entry name" value="Sad1_UNC"/>
    <property type="match status" value="1"/>
</dbReference>
<dbReference type="EMBL" id="KK853076">
    <property type="protein sequence ID" value="KDR11726.1"/>
    <property type="molecule type" value="Genomic_DNA"/>
</dbReference>
<evidence type="ECO:0000259" key="6">
    <source>
        <dbReference type="PROSITE" id="PS51469"/>
    </source>
</evidence>
<dbReference type="OMA" id="MPDWAQK"/>
<dbReference type="InParanoid" id="A0A067QSG5"/>
<dbReference type="GO" id="GO:0043495">
    <property type="term" value="F:protein-membrane adaptor activity"/>
    <property type="evidence" value="ECO:0007669"/>
    <property type="project" value="TreeGrafter"/>
</dbReference>
<evidence type="ECO:0000256" key="3">
    <source>
        <dbReference type="ARBA" id="ARBA00022989"/>
    </source>
</evidence>
<name>A0A067QSG5_ZOONE</name>
<protein>
    <submittedName>
        <fullName evidence="7">Unc-84-like protein A</fullName>
    </submittedName>
</protein>
<keyword evidence="4" id="KW-0175">Coiled coil</keyword>
<dbReference type="FunFam" id="2.60.120.260:FF:000009">
    <property type="entry name" value="SUN domain-containing protein 1 isoform X1"/>
    <property type="match status" value="1"/>
</dbReference>
<keyword evidence="3" id="KW-1133">Transmembrane helix</keyword>
<feature type="domain" description="SUN" evidence="6">
    <location>
        <begin position="41"/>
        <end position="203"/>
    </location>
</feature>
<evidence type="ECO:0000256" key="5">
    <source>
        <dbReference type="ARBA" id="ARBA00023136"/>
    </source>
</evidence>
<keyword evidence="5" id="KW-0472">Membrane</keyword>
<dbReference type="STRING" id="136037.A0A067QSG5"/>
<evidence type="ECO:0000256" key="1">
    <source>
        <dbReference type="ARBA" id="ARBA00004370"/>
    </source>
</evidence>
<dbReference type="GO" id="GO:0034993">
    <property type="term" value="C:meiotic nuclear membrane microtubule tethering complex"/>
    <property type="evidence" value="ECO:0007669"/>
    <property type="project" value="TreeGrafter"/>
</dbReference>
<proteinExistence type="predicted"/>
<organism evidence="7 8">
    <name type="scientific">Zootermopsis nevadensis</name>
    <name type="common">Dampwood termite</name>
    <dbReference type="NCBI Taxonomy" id="136037"/>
    <lineage>
        <taxon>Eukaryota</taxon>
        <taxon>Metazoa</taxon>
        <taxon>Ecdysozoa</taxon>
        <taxon>Arthropoda</taxon>
        <taxon>Hexapoda</taxon>
        <taxon>Insecta</taxon>
        <taxon>Pterygota</taxon>
        <taxon>Neoptera</taxon>
        <taxon>Polyneoptera</taxon>
        <taxon>Dictyoptera</taxon>
        <taxon>Blattodea</taxon>
        <taxon>Blattoidea</taxon>
        <taxon>Termitoidae</taxon>
        <taxon>Termopsidae</taxon>
        <taxon>Zootermopsis</taxon>
    </lineage>
</organism>
<evidence type="ECO:0000313" key="8">
    <source>
        <dbReference type="Proteomes" id="UP000027135"/>
    </source>
</evidence>
<dbReference type="AlphaFoldDB" id="A0A067QSG5"/>
<evidence type="ECO:0000256" key="2">
    <source>
        <dbReference type="ARBA" id="ARBA00022692"/>
    </source>
</evidence>
<comment type="subcellular location">
    <subcellularLocation>
        <location evidence="1">Membrane</location>
    </subcellularLocation>
</comment>
<keyword evidence="2" id="KW-0812">Transmembrane</keyword>
<keyword evidence="8" id="KW-1185">Reference proteome</keyword>
<sequence length="210" mass="23650">MVISLYSLLTDASIQKKIEDEIAKYDADKLGMPDYALESSGGSIIATPDTKNYEQKIWVTVWGISLFQIETNHPRNIIQASIQPGKCWAFRGSRGNVVIKLAAVIHITAVTMEHIPSRISTTGNINSAPKAFAVFGLKHDSTDKFHLGNFTYDKNGSPRQTFELIQKVPRSHVFQTLELSVLSNHGNRDYTSIYRFRVHGQLFTEPQSYF</sequence>
<reference evidence="7 8" key="1">
    <citation type="journal article" date="2014" name="Nat. Commun.">
        <title>Molecular traces of alternative social organization in a termite genome.</title>
        <authorList>
            <person name="Terrapon N."/>
            <person name="Li C."/>
            <person name="Robertson H.M."/>
            <person name="Ji L."/>
            <person name="Meng X."/>
            <person name="Booth W."/>
            <person name="Chen Z."/>
            <person name="Childers C.P."/>
            <person name="Glastad K.M."/>
            <person name="Gokhale K."/>
            <person name="Gowin J."/>
            <person name="Gronenberg W."/>
            <person name="Hermansen R.A."/>
            <person name="Hu H."/>
            <person name="Hunt B.G."/>
            <person name="Huylmans A.K."/>
            <person name="Khalil S.M."/>
            <person name="Mitchell R.D."/>
            <person name="Munoz-Torres M.C."/>
            <person name="Mustard J.A."/>
            <person name="Pan H."/>
            <person name="Reese J.T."/>
            <person name="Scharf M.E."/>
            <person name="Sun F."/>
            <person name="Vogel H."/>
            <person name="Xiao J."/>
            <person name="Yang W."/>
            <person name="Yang Z."/>
            <person name="Yang Z."/>
            <person name="Zhou J."/>
            <person name="Zhu J."/>
            <person name="Brent C.S."/>
            <person name="Elsik C.G."/>
            <person name="Goodisman M.A."/>
            <person name="Liberles D.A."/>
            <person name="Roe R.M."/>
            <person name="Vargo E.L."/>
            <person name="Vilcinskas A."/>
            <person name="Wang J."/>
            <person name="Bornberg-Bauer E."/>
            <person name="Korb J."/>
            <person name="Zhang G."/>
            <person name="Liebig J."/>
        </authorList>
    </citation>
    <scope>NUCLEOTIDE SEQUENCE [LARGE SCALE GENOMIC DNA]</scope>
    <source>
        <tissue evidence="7">Whole organism</tissue>
    </source>
</reference>
<dbReference type="eggNOG" id="KOG2687">
    <property type="taxonomic scope" value="Eukaryota"/>
</dbReference>